<dbReference type="EMBL" id="VTPC01063677">
    <property type="protein sequence ID" value="KAF2889695.1"/>
    <property type="molecule type" value="Genomic_DNA"/>
</dbReference>
<dbReference type="AlphaFoldDB" id="A0A8K0G2U9"/>
<reference evidence="2" key="1">
    <citation type="submission" date="2019-08" db="EMBL/GenBank/DDBJ databases">
        <title>The genome of the North American firefly Photinus pyralis.</title>
        <authorList>
            <consortium name="Photinus pyralis genome working group"/>
            <person name="Fallon T.R."/>
            <person name="Sander Lower S.E."/>
            <person name="Weng J.-K."/>
        </authorList>
    </citation>
    <scope>NUCLEOTIDE SEQUENCE</scope>
    <source>
        <strain evidence="2">TRF0915ILg1</strain>
        <tissue evidence="2">Whole body</tissue>
    </source>
</reference>
<feature type="compositionally biased region" description="Acidic residues" evidence="1">
    <location>
        <begin position="34"/>
        <end position="45"/>
    </location>
</feature>
<organism evidence="2 3">
    <name type="scientific">Ignelater luminosus</name>
    <name type="common">Cucubano</name>
    <name type="synonym">Pyrophorus luminosus</name>
    <dbReference type="NCBI Taxonomy" id="2038154"/>
    <lineage>
        <taxon>Eukaryota</taxon>
        <taxon>Metazoa</taxon>
        <taxon>Ecdysozoa</taxon>
        <taxon>Arthropoda</taxon>
        <taxon>Hexapoda</taxon>
        <taxon>Insecta</taxon>
        <taxon>Pterygota</taxon>
        <taxon>Neoptera</taxon>
        <taxon>Endopterygota</taxon>
        <taxon>Coleoptera</taxon>
        <taxon>Polyphaga</taxon>
        <taxon>Elateriformia</taxon>
        <taxon>Elateroidea</taxon>
        <taxon>Elateridae</taxon>
        <taxon>Agrypninae</taxon>
        <taxon>Pyrophorini</taxon>
        <taxon>Ignelater</taxon>
    </lineage>
</organism>
<feature type="compositionally biased region" description="Polar residues" evidence="1">
    <location>
        <begin position="91"/>
        <end position="100"/>
    </location>
</feature>
<evidence type="ECO:0000313" key="3">
    <source>
        <dbReference type="Proteomes" id="UP000801492"/>
    </source>
</evidence>
<accession>A0A8K0G2U9</accession>
<feature type="region of interest" description="Disordered" evidence="1">
    <location>
        <begin position="30"/>
        <end position="50"/>
    </location>
</feature>
<evidence type="ECO:0000313" key="2">
    <source>
        <dbReference type="EMBL" id="KAF2889695.1"/>
    </source>
</evidence>
<evidence type="ECO:0000256" key="1">
    <source>
        <dbReference type="SAM" id="MobiDB-lite"/>
    </source>
</evidence>
<gene>
    <name evidence="2" type="ORF">ILUMI_16478</name>
</gene>
<comment type="caution">
    <text evidence="2">The sequence shown here is derived from an EMBL/GenBank/DDBJ whole genome shotgun (WGS) entry which is preliminary data.</text>
</comment>
<feature type="region of interest" description="Disordered" evidence="1">
    <location>
        <begin position="68"/>
        <end position="112"/>
    </location>
</feature>
<feature type="compositionally biased region" description="Basic and acidic residues" evidence="1">
    <location>
        <begin position="102"/>
        <end position="112"/>
    </location>
</feature>
<protein>
    <submittedName>
        <fullName evidence="2">Uncharacterized protein</fullName>
    </submittedName>
</protein>
<sequence length="112" mass="12236">MNTLGGEALDLIESNETFDVKEIYIEPPEVNVNSDEDSADEDEAGLTDNLSGRQLTAGAEVVASLVPDNYLQEEDDKIEEVTSKEGPPTKNPKSNASSVTWVKRDITKEHSN</sequence>
<keyword evidence="3" id="KW-1185">Reference proteome</keyword>
<dbReference type="OrthoDB" id="8197645at2759"/>
<proteinExistence type="predicted"/>
<dbReference type="Proteomes" id="UP000801492">
    <property type="component" value="Unassembled WGS sequence"/>
</dbReference>
<name>A0A8K0G2U9_IGNLU</name>